<feature type="transmembrane region" description="Helical" evidence="6">
    <location>
        <begin position="13"/>
        <end position="37"/>
    </location>
</feature>
<evidence type="ECO:0000313" key="9">
    <source>
        <dbReference type="Proteomes" id="UP000754883"/>
    </source>
</evidence>
<sequence>MPPSHPDQISLDYVPLLACSVVFTFLSFIVVVLRFLQRIKIRSHWYDDWTAFASLIFSIGMMTTTILGGTQAHAGYAAVTYSALQLGRFSRILLAYNVLYNWSLMASKLSILFFFYRMLVVDTKLQRLLQCVGGAIVASCIAVTLALILSNNPIQGTTINSSIFWISTAALNLVFDIAVLMAPQANIWRKHMPIHRKSAIGLLTLLGFSVCVFAAVRLAYVSRANLDNMTFEIIKIGIWSCLEANLSIICACLPSVYSLFRGPRIRGPSSQANMYRRHEPVPSSDKMYHELGSGAHLSYPGSYHVRVQSPSVGSRDDLTPLGPIRVERSYGFSVADAHP</sequence>
<dbReference type="OrthoDB" id="3934549at2759"/>
<dbReference type="InterPro" id="IPR052337">
    <property type="entry name" value="SAT4-like"/>
</dbReference>
<gene>
    <name evidence="8" type="ORF">CBYS24578_00013531</name>
</gene>
<dbReference type="Pfam" id="PF20684">
    <property type="entry name" value="Fung_rhodopsin"/>
    <property type="match status" value="1"/>
</dbReference>
<dbReference type="AlphaFoldDB" id="A0A9N9URY0"/>
<feature type="transmembrane region" description="Helical" evidence="6">
    <location>
        <begin position="49"/>
        <end position="74"/>
    </location>
</feature>
<keyword evidence="3 6" id="KW-1133">Transmembrane helix</keyword>
<feature type="transmembrane region" description="Helical" evidence="6">
    <location>
        <begin position="94"/>
        <end position="116"/>
    </location>
</feature>
<name>A0A9N9URY0_9HYPO</name>
<dbReference type="PANTHER" id="PTHR33048">
    <property type="entry name" value="PTH11-LIKE INTEGRAL MEMBRANE PROTEIN (AFU_ORTHOLOGUE AFUA_5G11245)"/>
    <property type="match status" value="1"/>
</dbReference>
<keyword evidence="4 6" id="KW-0472">Membrane</keyword>
<organism evidence="8 9">
    <name type="scientific">Clonostachys byssicola</name>
    <dbReference type="NCBI Taxonomy" id="160290"/>
    <lineage>
        <taxon>Eukaryota</taxon>
        <taxon>Fungi</taxon>
        <taxon>Dikarya</taxon>
        <taxon>Ascomycota</taxon>
        <taxon>Pezizomycotina</taxon>
        <taxon>Sordariomycetes</taxon>
        <taxon>Hypocreomycetidae</taxon>
        <taxon>Hypocreales</taxon>
        <taxon>Bionectriaceae</taxon>
        <taxon>Clonostachys</taxon>
    </lineage>
</organism>
<dbReference type="Proteomes" id="UP000754883">
    <property type="component" value="Unassembled WGS sequence"/>
</dbReference>
<evidence type="ECO:0000259" key="7">
    <source>
        <dbReference type="Pfam" id="PF20684"/>
    </source>
</evidence>
<dbReference type="PANTHER" id="PTHR33048:SF47">
    <property type="entry name" value="INTEGRAL MEMBRANE PROTEIN-RELATED"/>
    <property type="match status" value="1"/>
</dbReference>
<evidence type="ECO:0000256" key="6">
    <source>
        <dbReference type="SAM" id="Phobius"/>
    </source>
</evidence>
<keyword evidence="2 6" id="KW-0812">Transmembrane</keyword>
<feature type="transmembrane region" description="Helical" evidence="6">
    <location>
        <begin position="162"/>
        <end position="182"/>
    </location>
</feature>
<evidence type="ECO:0000256" key="5">
    <source>
        <dbReference type="ARBA" id="ARBA00038359"/>
    </source>
</evidence>
<accession>A0A9N9URY0</accession>
<comment type="similarity">
    <text evidence="5">Belongs to the SAT4 family.</text>
</comment>
<dbReference type="EMBL" id="CABFNO020001527">
    <property type="protein sequence ID" value="CAG9994622.1"/>
    <property type="molecule type" value="Genomic_DNA"/>
</dbReference>
<dbReference type="GO" id="GO:0016020">
    <property type="term" value="C:membrane"/>
    <property type="evidence" value="ECO:0007669"/>
    <property type="project" value="UniProtKB-SubCell"/>
</dbReference>
<keyword evidence="9" id="KW-1185">Reference proteome</keyword>
<feature type="transmembrane region" description="Helical" evidence="6">
    <location>
        <begin position="202"/>
        <end position="221"/>
    </location>
</feature>
<feature type="transmembrane region" description="Helical" evidence="6">
    <location>
        <begin position="233"/>
        <end position="260"/>
    </location>
</feature>
<evidence type="ECO:0000256" key="3">
    <source>
        <dbReference type="ARBA" id="ARBA00022989"/>
    </source>
</evidence>
<proteinExistence type="inferred from homology"/>
<comment type="caution">
    <text evidence="8">The sequence shown here is derived from an EMBL/GenBank/DDBJ whole genome shotgun (WGS) entry which is preliminary data.</text>
</comment>
<comment type="subcellular location">
    <subcellularLocation>
        <location evidence="1">Membrane</location>
        <topology evidence="1">Multi-pass membrane protein</topology>
    </subcellularLocation>
</comment>
<feature type="domain" description="Rhodopsin" evidence="7">
    <location>
        <begin position="33"/>
        <end position="261"/>
    </location>
</feature>
<evidence type="ECO:0000313" key="8">
    <source>
        <dbReference type="EMBL" id="CAG9994622.1"/>
    </source>
</evidence>
<reference evidence="9" key="1">
    <citation type="submission" date="2019-06" db="EMBL/GenBank/DDBJ databases">
        <authorList>
            <person name="Broberg M."/>
        </authorList>
    </citation>
    <scope>NUCLEOTIDE SEQUENCE [LARGE SCALE GENOMIC DNA]</scope>
</reference>
<evidence type="ECO:0000256" key="1">
    <source>
        <dbReference type="ARBA" id="ARBA00004141"/>
    </source>
</evidence>
<dbReference type="InterPro" id="IPR049326">
    <property type="entry name" value="Rhodopsin_dom_fungi"/>
</dbReference>
<evidence type="ECO:0000256" key="4">
    <source>
        <dbReference type="ARBA" id="ARBA00023136"/>
    </source>
</evidence>
<protein>
    <recommendedName>
        <fullName evidence="7">Rhodopsin domain-containing protein</fullName>
    </recommendedName>
</protein>
<feature type="transmembrane region" description="Helical" evidence="6">
    <location>
        <begin position="128"/>
        <end position="150"/>
    </location>
</feature>
<reference evidence="8 9" key="2">
    <citation type="submission" date="2021-10" db="EMBL/GenBank/DDBJ databases">
        <authorList>
            <person name="Piombo E."/>
        </authorList>
    </citation>
    <scope>NUCLEOTIDE SEQUENCE [LARGE SCALE GENOMIC DNA]</scope>
</reference>
<evidence type="ECO:0000256" key="2">
    <source>
        <dbReference type="ARBA" id="ARBA00022692"/>
    </source>
</evidence>